<evidence type="ECO:0000313" key="1">
    <source>
        <dbReference type="EMBL" id="KAG7293932.1"/>
    </source>
</evidence>
<reference evidence="1" key="1">
    <citation type="submission" date="2023-02" db="EMBL/GenBank/DDBJ databases">
        <authorList>
            <person name="Palmer J.M."/>
        </authorList>
    </citation>
    <scope>NUCLEOTIDE SEQUENCE</scope>
    <source>
        <strain evidence="1">FW57</strain>
    </source>
</reference>
<comment type="caution">
    <text evidence="1">The sequence shown here is derived from an EMBL/GenBank/DDBJ whole genome shotgun (WGS) entry which is preliminary data.</text>
</comment>
<accession>A0AAD4F8T7</accession>
<dbReference type="AlphaFoldDB" id="A0AAD4F8T7"/>
<protein>
    <submittedName>
        <fullName evidence="1">Uncharacterized protein</fullName>
    </submittedName>
</protein>
<name>A0AAD4F8T7_9PEZI</name>
<organism evidence="1 2">
    <name type="scientific">Staphylotrichum longicolle</name>
    <dbReference type="NCBI Taxonomy" id="669026"/>
    <lineage>
        <taxon>Eukaryota</taxon>
        <taxon>Fungi</taxon>
        <taxon>Dikarya</taxon>
        <taxon>Ascomycota</taxon>
        <taxon>Pezizomycotina</taxon>
        <taxon>Sordariomycetes</taxon>
        <taxon>Sordariomycetidae</taxon>
        <taxon>Sordariales</taxon>
        <taxon>Chaetomiaceae</taxon>
        <taxon>Staphylotrichum</taxon>
    </lineage>
</organism>
<gene>
    <name evidence="1" type="ORF">NEMBOFW57_003993</name>
</gene>
<evidence type="ECO:0000313" key="2">
    <source>
        <dbReference type="Proteomes" id="UP001197093"/>
    </source>
</evidence>
<sequence length="364" mass="40412">MCKVRTCHFSPHNVAVPMSTSLFSSPGDARSDFISATTTGSCACDYGTSDDLMEHNGGSDDAKCVQCCIWHGCCVMAYQPVLCEWYWNLPEHLQIQAGQNGLAEMMCPNSFTVHEYYPIGMVLEHVDGTQGGGGGTVRLPGFNVWGQFRADLAIFPAAELFYSRLVHEGAVDDPASLGLFDDPIEVERYGQKLWKQKAELTDIIARAEVNLEWLEESLSDVAGIQWFGEDPMMVLRMMRWVKTLLRQAQREELEAAKSFQGMMKHAGFVFTVLGKMPAIGESVVAGKGSYSISREQLDLASLDPQAIIDACDGPLKQVSGLKRRIKQVQEVLSLPKKLQSPCARDLRRGVPTYAKRRSKISKHR</sequence>
<dbReference type="EMBL" id="JAHCVI010000001">
    <property type="protein sequence ID" value="KAG7293932.1"/>
    <property type="molecule type" value="Genomic_DNA"/>
</dbReference>
<dbReference type="Proteomes" id="UP001197093">
    <property type="component" value="Unassembled WGS sequence"/>
</dbReference>
<proteinExistence type="predicted"/>
<keyword evidence="2" id="KW-1185">Reference proteome</keyword>